<dbReference type="Gene3D" id="2.60.40.1080">
    <property type="match status" value="1"/>
</dbReference>
<keyword evidence="1" id="KW-0812">Transmembrane</keyword>
<dbReference type="HOGENOM" id="CLU_477126_0_0_9"/>
<name>W0EGI6_9FIRM</name>
<evidence type="ECO:0000313" key="3">
    <source>
        <dbReference type="Proteomes" id="UP000010847"/>
    </source>
</evidence>
<keyword evidence="1" id="KW-1133">Transmembrane helix</keyword>
<reference evidence="2 3" key="1">
    <citation type="submission" date="2013-12" db="EMBL/GenBank/DDBJ databases">
        <authorList>
            <consortium name="DOE Joint Genome Institute"/>
            <person name="Smidt H."/>
            <person name="Huntemann M."/>
            <person name="Han J."/>
            <person name="Chen A."/>
            <person name="Kyrpides N."/>
            <person name="Mavromatis K."/>
            <person name="Markowitz V."/>
            <person name="Palaniappan K."/>
            <person name="Ivanova N."/>
            <person name="Schaumberg A."/>
            <person name="Pati A."/>
            <person name="Liolios K."/>
            <person name="Nordberg H.P."/>
            <person name="Cantor M.N."/>
            <person name="Hua S.X."/>
            <person name="Woyke T."/>
        </authorList>
    </citation>
    <scope>NUCLEOTIDE SEQUENCE [LARGE SCALE GENOMIC DNA]</scope>
    <source>
        <strain evidence="3">DSM 15288</strain>
    </source>
</reference>
<proteinExistence type="predicted"/>
<protein>
    <submittedName>
        <fullName evidence="2">Uncharacterized protein</fullName>
    </submittedName>
</protein>
<gene>
    <name evidence="2" type="ORF">DESME_10625</name>
</gene>
<dbReference type="Proteomes" id="UP000010847">
    <property type="component" value="Chromosome"/>
</dbReference>
<dbReference type="RefSeq" id="WP_006716029.1">
    <property type="nucleotide sequence ID" value="NZ_CP007032.1"/>
</dbReference>
<keyword evidence="3" id="KW-1185">Reference proteome</keyword>
<keyword evidence="1" id="KW-0472">Membrane</keyword>
<dbReference type="AlphaFoldDB" id="W0EGI6"/>
<evidence type="ECO:0000313" key="2">
    <source>
        <dbReference type="EMBL" id="AHF08633.1"/>
    </source>
</evidence>
<sequence>MLRNHKYIIFIIIVTLLLGVTGISLAVGNDGVDKGERGVRIQDTGTFISDRNDEIIISSQHYANIAFYINLFVTSPNSKKQEYLDSNIATVDGTTTFSFTLIDDVTKKQYDLKGNELIGNSVDSVTFKPDSINYGVSLPIRVIIPSSSTWYLKIESNNSKFITGQTSMTVLNAPIAYDPTNPEIKPTPRLRVDISPKDPTVKIDESIQFTAKLFNIDTEPECEITTQPTDWTWYSGNSAIAKGIEPVGTFKGIAQGTIGITANYQSNTAVLATNNTNLTVLGGEPDHLAVVPLDSGGVALPRLNIRSDTGPVNSTWGYIGEPMIINVALQMRDRNDELADYDWDTSLTTGFYNPDHWGITFTSNSGELDPNLYDIEVFLNTGSDSPSMRATLKVTLKNTLITQNEFNNFQLKLDPYFTYNDKEIKLAATARAVVLDESGKVIDPNNLYRGMIRAEDNYFYSTTGNVNIYVEKYHNGYWVLNTEDSTSKVTQWLLDDVVLKDNLGSNVQTVFINGKASIYPINWDSTDAVKILAPAGYPTYFLTVPGTLTWGQIVNNPPTKEGSLWEVETPE</sequence>
<dbReference type="STRING" id="871968.DESME_10625"/>
<evidence type="ECO:0000256" key="1">
    <source>
        <dbReference type="SAM" id="Phobius"/>
    </source>
</evidence>
<accession>W0EGI6</accession>
<dbReference type="EMBL" id="CP007032">
    <property type="protein sequence ID" value="AHF08633.1"/>
    <property type="molecule type" value="Genomic_DNA"/>
</dbReference>
<dbReference type="KEGG" id="dmt:DESME_10625"/>
<organism evidence="2 3">
    <name type="scientific">Desulfitobacterium metallireducens DSM 15288</name>
    <dbReference type="NCBI Taxonomy" id="871968"/>
    <lineage>
        <taxon>Bacteria</taxon>
        <taxon>Bacillati</taxon>
        <taxon>Bacillota</taxon>
        <taxon>Clostridia</taxon>
        <taxon>Eubacteriales</taxon>
        <taxon>Desulfitobacteriaceae</taxon>
        <taxon>Desulfitobacterium</taxon>
    </lineage>
</organism>
<feature type="transmembrane region" description="Helical" evidence="1">
    <location>
        <begin position="7"/>
        <end position="27"/>
    </location>
</feature>